<evidence type="ECO:0000313" key="4">
    <source>
        <dbReference type="Proteomes" id="UP000217790"/>
    </source>
</evidence>
<dbReference type="SUPFAM" id="SSF52540">
    <property type="entry name" value="P-loop containing nucleoside triphosphate hydrolases"/>
    <property type="match status" value="1"/>
</dbReference>
<keyword evidence="1" id="KW-0677">Repeat</keyword>
<gene>
    <name evidence="3" type="ORF">ARMGADRAFT_1091358</name>
</gene>
<dbReference type="AlphaFoldDB" id="A0A2H3CE54"/>
<dbReference type="OMA" id="PRWSINL"/>
<dbReference type="PANTHER" id="PTHR10039:SF17">
    <property type="entry name" value="FUNGAL STAND N-TERMINAL GOODBYE DOMAIN-CONTAINING PROTEIN-RELATED"/>
    <property type="match status" value="1"/>
</dbReference>
<dbReference type="Proteomes" id="UP000217790">
    <property type="component" value="Unassembled WGS sequence"/>
</dbReference>
<protein>
    <recommendedName>
        <fullName evidence="2">Nephrocystin 3-like N-terminal domain-containing protein</fullName>
    </recommendedName>
</protein>
<feature type="domain" description="Nephrocystin 3-like N-terminal" evidence="2">
    <location>
        <begin position="300"/>
        <end position="450"/>
    </location>
</feature>
<dbReference type="Gene3D" id="3.40.50.300">
    <property type="entry name" value="P-loop containing nucleotide triphosphate hydrolases"/>
    <property type="match status" value="1"/>
</dbReference>
<evidence type="ECO:0000259" key="2">
    <source>
        <dbReference type="Pfam" id="PF24883"/>
    </source>
</evidence>
<dbReference type="InterPro" id="IPR056884">
    <property type="entry name" value="NPHP3-like_N"/>
</dbReference>
<dbReference type="STRING" id="47427.A0A2H3CE54"/>
<dbReference type="OrthoDB" id="163438at2759"/>
<reference evidence="4" key="1">
    <citation type="journal article" date="2017" name="Nat. Ecol. Evol.">
        <title>Genome expansion and lineage-specific genetic innovations in the forest pathogenic fungi Armillaria.</title>
        <authorList>
            <person name="Sipos G."/>
            <person name="Prasanna A.N."/>
            <person name="Walter M.C."/>
            <person name="O'Connor E."/>
            <person name="Balint B."/>
            <person name="Krizsan K."/>
            <person name="Kiss B."/>
            <person name="Hess J."/>
            <person name="Varga T."/>
            <person name="Slot J."/>
            <person name="Riley R."/>
            <person name="Boka B."/>
            <person name="Rigling D."/>
            <person name="Barry K."/>
            <person name="Lee J."/>
            <person name="Mihaltcheva S."/>
            <person name="LaButti K."/>
            <person name="Lipzen A."/>
            <person name="Waldron R."/>
            <person name="Moloney N.M."/>
            <person name="Sperisen C."/>
            <person name="Kredics L."/>
            <person name="Vagvoelgyi C."/>
            <person name="Patrignani A."/>
            <person name="Fitzpatrick D."/>
            <person name="Nagy I."/>
            <person name="Doyle S."/>
            <person name="Anderson J.B."/>
            <person name="Grigoriev I.V."/>
            <person name="Gueldener U."/>
            <person name="Muensterkoetter M."/>
            <person name="Nagy L.G."/>
        </authorList>
    </citation>
    <scope>NUCLEOTIDE SEQUENCE [LARGE SCALE GENOMIC DNA]</scope>
    <source>
        <strain evidence="4">Ar21-2</strain>
    </source>
</reference>
<name>A0A2H3CE54_ARMGA</name>
<dbReference type="EMBL" id="KZ293731">
    <property type="protein sequence ID" value="PBK81341.1"/>
    <property type="molecule type" value="Genomic_DNA"/>
</dbReference>
<dbReference type="InParanoid" id="A0A2H3CE54"/>
<organism evidence="3 4">
    <name type="scientific">Armillaria gallica</name>
    <name type="common">Bulbous honey fungus</name>
    <name type="synonym">Armillaria bulbosa</name>
    <dbReference type="NCBI Taxonomy" id="47427"/>
    <lineage>
        <taxon>Eukaryota</taxon>
        <taxon>Fungi</taxon>
        <taxon>Dikarya</taxon>
        <taxon>Basidiomycota</taxon>
        <taxon>Agaricomycotina</taxon>
        <taxon>Agaricomycetes</taxon>
        <taxon>Agaricomycetidae</taxon>
        <taxon>Agaricales</taxon>
        <taxon>Marasmiineae</taxon>
        <taxon>Physalacriaceae</taxon>
        <taxon>Armillaria</taxon>
    </lineage>
</organism>
<dbReference type="Pfam" id="PF24883">
    <property type="entry name" value="NPHP3_N"/>
    <property type="match status" value="1"/>
</dbReference>
<proteinExistence type="predicted"/>
<evidence type="ECO:0000313" key="3">
    <source>
        <dbReference type="EMBL" id="PBK81341.1"/>
    </source>
</evidence>
<dbReference type="InterPro" id="IPR027417">
    <property type="entry name" value="P-loop_NTPase"/>
</dbReference>
<sequence>MVEDISFEPRLIKDVEVQGLERSTKNFGPYLRIIAGSVVRMYTATSLTDGDPIAVPRWSINLELDHLDESTKVKLIIRRLFRVLAHTETTISDLFEGENEEKMIPLYAASSSKVIASLRISYTTDTNVASVKTMIKTLAEANPAAAVAWSFLSKGIGMLRKKQILDKTVTGLYSAMFLAHISASREEVLKNREQLRPLYEALFRQTIECAIFLEGYVAKNTAERPLSARLLHKPAEFRHAFGSMLGSTAQEAMVVTLGVQEFVDPLRMQELLHHFQPSVELGPRSTCLRGTRVKTINTLMTWIAKCDGGVLWCKGTSGSGKSSLMGTLYELAMHASGRNRLGAFIRYDRIENSDSSRLIASIAYSLGMFDSRIGTEILRVGSSVSELLSLAPKEQFELLLEQPLKNILSLVDEGPLIVIIDGLDECDPSEELLAVLDNGFGRSLPFMRLILSTNLPISEQRLMETTTIVVLDKSSEDTIHDIQLYIDSRLSELFAELSARNDSNPLKDTCEAFRANEMLTRWANGSFIWAATACRFIRDLPSISRLLVLLRQKGIQSDTNPMTSLYRSILDSIVAEAVQDEAVIKRSIRAVLGAIMMPGTPGLLNAKALDALVGLPGNPPTQLILAKLASVVHTSSDGFIRFFHMSFYDFLRDREQCGEEWYIDIEEQKKRLNDRF</sequence>
<dbReference type="PANTHER" id="PTHR10039">
    <property type="entry name" value="AMELOGENIN"/>
    <property type="match status" value="1"/>
</dbReference>
<evidence type="ECO:0000256" key="1">
    <source>
        <dbReference type="ARBA" id="ARBA00022737"/>
    </source>
</evidence>
<keyword evidence="4" id="KW-1185">Reference proteome</keyword>
<accession>A0A2H3CE54</accession>